<dbReference type="Proteomes" id="UP000033566">
    <property type="component" value="Chromosome"/>
</dbReference>
<dbReference type="SUPFAM" id="SSF52218">
    <property type="entry name" value="Flavoproteins"/>
    <property type="match status" value="1"/>
</dbReference>
<accession>A0A0F6QU85</accession>
<dbReference type="AlphaFoldDB" id="A0A0F6QU85"/>
<keyword evidence="3" id="KW-1185">Reference proteome</keyword>
<dbReference type="GO" id="GO:0010181">
    <property type="term" value="F:FMN binding"/>
    <property type="evidence" value="ECO:0007669"/>
    <property type="project" value="TreeGrafter"/>
</dbReference>
<dbReference type="PANTHER" id="PTHR30543:SF21">
    <property type="entry name" value="NAD(P)H-DEPENDENT FMN REDUCTASE LOT6"/>
    <property type="match status" value="1"/>
</dbReference>
<evidence type="ECO:0000313" key="3">
    <source>
        <dbReference type="Proteomes" id="UP000033566"/>
    </source>
</evidence>
<dbReference type="KEGG" id="ccj:UL81_00445"/>
<dbReference type="InterPro" id="IPR029039">
    <property type="entry name" value="Flavoprotein-like_sf"/>
</dbReference>
<dbReference type="GO" id="GO:0005829">
    <property type="term" value="C:cytosol"/>
    <property type="evidence" value="ECO:0007669"/>
    <property type="project" value="TreeGrafter"/>
</dbReference>
<dbReference type="PATRIC" id="fig|161896.4.peg.88"/>
<dbReference type="PANTHER" id="PTHR30543">
    <property type="entry name" value="CHROMATE REDUCTASE"/>
    <property type="match status" value="1"/>
</dbReference>
<feature type="domain" description="NADPH-dependent FMN reductase-like" evidence="1">
    <location>
        <begin position="3"/>
        <end position="146"/>
    </location>
</feature>
<dbReference type="RefSeq" id="WP_035106049.1">
    <property type="nucleotide sequence ID" value="NZ_CP011311.1"/>
</dbReference>
<evidence type="ECO:0000313" key="2">
    <source>
        <dbReference type="EMBL" id="AKE38082.1"/>
    </source>
</evidence>
<dbReference type="GO" id="GO:0016491">
    <property type="term" value="F:oxidoreductase activity"/>
    <property type="evidence" value="ECO:0007669"/>
    <property type="project" value="InterPro"/>
</dbReference>
<dbReference type="Gene3D" id="3.40.50.360">
    <property type="match status" value="1"/>
</dbReference>
<sequence length="176" mass="19416">MPKFGIVLGSTRKGRAGEEVAQWVAEQVAGRDADYELVDLEKFDVPILSAETVPMAADKSYEDARVQEWSDAIDQYEGFIFVTPEYNHSVPGPFKNAVDSLGAEWKNKPVGFVGYSYSGGKYAIEAWKPVVQNFKMPLLGTDVNIDLGADEMCGAEQEEQLEKMLSELEQAVTIAV</sequence>
<reference evidence="2 3" key="1">
    <citation type="journal article" date="2015" name="Genome Announc.">
        <title>Complete Genome Sequence of Corynebacterium camporealensis DSM 44610, Isolated from the Milk of a Manchega Sheep with Subclinical Mastitis.</title>
        <authorList>
            <person name="Ruckert C."/>
            <person name="Albersmeier A."/>
            <person name="Winkler A."/>
            <person name="Tauch A."/>
        </authorList>
    </citation>
    <scope>NUCLEOTIDE SEQUENCE [LARGE SCALE GENOMIC DNA]</scope>
    <source>
        <strain evidence="2 3">DSM 44610</strain>
    </source>
</reference>
<evidence type="ECO:0000259" key="1">
    <source>
        <dbReference type="Pfam" id="PF03358"/>
    </source>
</evidence>
<dbReference type="EMBL" id="CP011311">
    <property type="protein sequence ID" value="AKE38082.1"/>
    <property type="molecule type" value="Genomic_DNA"/>
</dbReference>
<dbReference type="Pfam" id="PF03358">
    <property type="entry name" value="FMN_red"/>
    <property type="match status" value="1"/>
</dbReference>
<organism evidence="2 3">
    <name type="scientific">Corynebacterium camporealensis</name>
    <dbReference type="NCBI Taxonomy" id="161896"/>
    <lineage>
        <taxon>Bacteria</taxon>
        <taxon>Bacillati</taxon>
        <taxon>Actinomycetota</taxon>
        <taxon>Actinomycetes</taxon>
        <taxon>Mycobacteriales</taxon>
        <taxon>Corynebacteriaceae</taxon>
        <taxon>Corynebacterium</taxon>
    </lineage>
</organism>
<dbReference type="HOGENOM" id="CLU_055322_2_2_11"/>
<dbReference type="STRING" id="161896.UL81_00445"/>
<name>A0A0F6QU85_9CORY</name>
<dbReference type="InterPro" id="IPR050712">
    <property type="entry name" value="NAD(P)H-dep_reductase"/>
</dbReference>
<protein>
    <submittedName>
        <fullName evidence="2">Putative flavoprotein</fullName>
    </submittedName>
</protein>
<dbReference type="InterPro" id="IPR005025">
    <property type="entry name" value="FMN_Rdtase-like_dom"/>
</dbReference>
<dbReference type="OrthoDB" id="9812295at2"/>
<gene>
    <name evidence="2" type="ORF">UL81_00445</name>
</gene>
<proteinExistence type="predicted"/>